<organism evidence="7 8">
    <name type="scientific">Diabrotica balteata</name>
    <name type="common">Banded cucumber beetle</name>
    <dbReference type="NCBI Taxonomy" id="107213"/>
    <lineage>
        <taxon>Eukaryota</taxon>
        <taxon>Metazoa</taxon>
        <taxon>Ecdysozoa</taxon>
        <taxon>Arthropoda</taxon>
        <taxon>Hexapoda</taxon>
        <taxon>Insecta</taxon>
        <taxon>Pterygota</taxon>
        <taxon>Neoptera</taxon>
        <taxon>Endopterygota</taxon>
        <taxon>Coleoptera</taxon>
        <taxon>Polyphaga</taxon>
        <taxon>Cucujiformia</taxon>
        <taxon>Chrysomeloidea</taxon>
        <taxon>Chrysomelidae</taxon>
        <taxon>Galerucinae</taxon>
        <taxon>Diabroticina</taxon>
        <taxon>Diabroticites</taxon>
        <taxon>Diabrotica</taxon>
    </lineage>
</organism>
<dbReference type="InterPro" id="IPR008564">
    <property type="entry name" value="TVP23-like"/>
</dbReference>
<keyword evidence="3 6" id="KW-0812">Transmembrane</keyword>
<keyword evidence="5 6" id="KW-0472">Membrane</keyword>
<accession>A0A9N9TCU3</accession>
<feature type="transmembrane region" description="Helical" evidence="6">
    <location>
        <begin position="145"/>
        <end position="164"/>
    </location>
</feature>
<proteinExistence type="inferred from homology"/>
<evidence type="ECO:0000256" key="3">
    <source>
        <dbReference type="ARBA" id="ARBA00022692"/>
    </source>
</evidence>
<evidence type="ECO:0000313" key="8">
    <source>
        <dbReference type="Proteomes" id="UP001153709"/>
    </source>
</evidence>
<evidence type="ECO:0000256" key="2">
    <source>
        <dbReference type="ARBA" id="ARBA00005467"/>
    </source>
</evidence>
<reference evidence="7" key="1">
    <citation type="submission" date="2022-01" db="EMBL/GenBank/DDBJ databases">
        <authorList>
            <person name="King R."/>
        </authorList>
    </citation>
    <scope>NUCLEOTIDE SEQUENCE</scope>
</reference>
<dbReference type="EMBL" id="OU898283">
    <property type="protein sequence ID" value="CAG9838884.1"/>
    <property type="molecule type" value="Genomic_DNA"/>
</dbReference>
<feature type="transmembrane region" description="Helical" evidence="6">
    <location>
        <begin position="57"/>
        <end position="75"/>
    </location>
</feature>
<evidence type="ECO:0000256" key="6">
    <source>
        <dbReference type="RuleBase" id="RU361206"/>
    </source>
</evidence>
<gene>
    <name evidence="7" type="ORF">DIABBA_LOCUS11699</name>
</gene>
<dbReference type="GO" id="GO:0016192">
    <property type="term" value="P:vesicle-mediated transport"/>
    <property type="evidence" value="ECO:0007669"/>
    <property type="project" value="TreeGrafter"/>
</dbReference>
<keyword evidence="4 6" id="KW-1133">Transmembrane helix</keyword>
<sequence>MSSASMPLLEDTTAFGEDEGEFGVKKDALAHPYITFFHLAFRGAAIVAYLLCEQFTASFITSFVSVILLLSMDFWTVKNITGRLMVGLRWWNYVDEDGKSHWVFESRQNKVNEREARIFWVALVITPLLWSFLFIVGLFGFEFRWLLLVTIALILTGSNLYGYVRCKVGNKESVSSLTSDFLRRQVLQNAVSLMSRQPAAQPAPSQPNLPTNVV</sequence>
<evidence type="ECO:0000313" key="7">
    <source>
        <dbReference type="EMBL" id="CAG9838884.1"/>
    </source>
</evidence>
<dbReference type="PANTHER" id="PTHR13019">
    <property type="entry name" value="GOLGI APPARATUS MEMBRANE PROTEIN TVP23"/>
    <property type="match status" value="1"/>
</dbReference>
<evidence type="ECO:0000256" key="1">
    <source>
        <dbReference type="ARBA" id="ARBA00004141"/>
    </source>
</evidence>
<comment type="similarity">
    <text evidence="2 6">Belongs to the TVP23 family.</text>
</comment>
<dbReference type="GO" id="GO:0000139">
    <property type="term" value="C:Golgi membrane"/>
    <property type="evidence" value="ECO:0007669"/>
    <property type="project" value="TreeGrafter"/>
</dbReference>
<comment type="subcellular location">
    <subcellularLocation>
        <location evidence="1 6">Membrane</location>
        <topology evidence="1 6">Multi-pass membrane protein</topology>
    </subcellularLocation>
</comment>
<evidence type="ECO:0000256" key="4">
    <source>
        <dbReference type="ARBA" id="ARBA00022989"/>
    </source>
</evidence>
<feature type="transmembrane region" description="Helical" evidence="6">
    <location>
        <begin position="33"/>
        <end position="51"/>
    </location>
</feature>
<dbReference type="AlphaFoldDB" id="A0A9N9TCU3"/>
<name>A0A9N9TCU3_DIABA</name>
<keyword evidence="8" id="KW-1185">Reference proteome</keyword>
<feature type="transmembrane region" description="Helical" evidence="6">
    <location>
        <begin position="118"/>
        <end position="139"/>
    </location>
</feature>
<dbReference type="OrthoDB" id="2151161at2759"/>
<protein>
    <recommendedName>
        <fullName evidence="6">Golgi apparatus membrane protein TVP23 homolog</fullName>
    </recommendedName>
</protein>
<dbReference type="Proteomes" id="UP001153709">
    <property type="component" value="Chromosome 8"/>
</dbReference>
<dbReference type="GO" id="GO:0009306">
    <property type="term" value="P:protein secretion"/>
    <property type="evidence" value="ECO:0007669"/>
    <property type="project" value="TreeGrafter"/>
</dbReference>
<evidence type="ECO:0000256" key="5">
    <source>
        <dbReference type="ARBA" id="ARBA00023136"/>
    </source>
</evidence>
<dbReference type="Pfam" id="PF05832">
    <property type="entry name" value="DUF846"/>
    <property type="match status" value="1"/>
</dbReference>
<dbReference type="PANTHER" id="PTHR13019:SF25">
    <property type="entry name" value="GOLGI APPARATUS MEMBRANE PROTEIN TVP23 HOMOLOG"/>
    <property type="match status" value="1"/>
</dbReference>